<dbReference type="STRING" id="4097.A0A1S3XIF6"/>
<dbReference type="KEGG" id="nta:107765548"/>
<dbReference type="PANTHER" id="PTHR23227">
    <property type="entry name" value="BUCENTAUR RELATED"/>
    <property type="match status" value="1"/>
</dbReference>
<sequence length="227" mass="26213">MFGFRDRNEGRTSLLEFAKTFDLVIANTCFQKREDHLVTFQSTVAKTQIDYLFHSKCDRGMCIDCKAQGKVEAKKAAYLKLVESAIEEEKRTNRECYKKAKKEAKLAVTTAKNAAFGRLNEELGGKGGDKRLYKLAKVRERKTRDLDQVRCIKDEEGKVLVEETCIRRRWQTHFHKLLNEDGDKNIMLGELENLESQRDFGFCRRITVEEVEGVMLKMSKSKTIGQT</sequence>
<organism evidence="1">
    <name type="scientific">Nicotiana tabacum</name>
    <name type="common">Common tobacco</name>
    <dbReference type="NCBI Taxonomy" id="4097"/>
    <lineage>
        <taxon>Eukaryota</taxon>
        <taxon>Viridiplantae</taxon>
        <taxon>Streptophyta</taxon>
        <taxon>Embryophyta</taxon>
        <taxon>Tracheophyta</taxon>
        <taxon>Spermatophyta</taxon>
        <taxon>Magnoliopsida</taxon>
        <taxon>eudicotyledons</taxon>
        <taxon>Gunneridae</taxon>
        <taxon>Pentapetalae</taxon>
        <taxon>asterids</taxon>
        <taxon>lamiids</taxon>
        <taxon>Solanales</taxon>
        <taxon>Solanaceae</taxon>
        <taxon>Nicotianoideae</taxon>
        <taxon>Nicotianeae</taxon>
        <taxon>Nicotiana</taxon>
    </lineage>
</organism>
<protein>
    <submittedName>
        <fullName evidence="1">Uncharacterized protein</fullName>
    </submittedName>
</protein>
<dbReference type="PaxDb" id="4097-A0A1S3XIF6"/>
<dbReference type="RefSeq" id="XP_016439698.1">
    <property type="nucleotide sequence ID" value="XM_016584212.1"/>
</dbReference>
<proteinExistence type="predicted"/>
<name>A0A1S3XIF6_TOBAC</name>
<dbReference type="AlphaFoldDB" id="A0A1S3XIF6"/>
<gene>
    <name evidence="1" type="primary">LOC107765548</name>
</gene>
<accession>A0A1S3XIF6</accession>
<dbReference type="InterPro" id="IPR027124">
    <property type="entry name" value="Swc5/CFDP1/2"/>
</dbReference>
<dbReference type="PANTHER" id="PTHR23227:SF67">
    <property type="entry name" value="CRANIOFACIAL DEVELOPMENT PROTEIN 2-LIKE"/>
    <property type="match status" value="1"/>
</dbReference>
<reference evidence="1" key="1">
    <citation type="submission" date="2025-08" db="UniProtKB">
        <authorList>
            <consortium name="RefSeq"/>
        </authorList>
    </citation>
    <scope>IDENTIFICATION</scope>
</reference>
<dbReference type="OrthoDB" id="6375694at2759"/>
<evidence type="ECO:0000313" key="1">
    <source>
        <dbReference type="RefSeq" id="XP_016439698.1"/>
    </source>
</evidence>